<dbReference type="Proteomes" id="UP000478052">
    <property type="component" value="Unassembled WGS sequence"/>
</dbReference>
<proteinExistence type="predicted"/>
<reference evidence="1 2" key="1">
    <citation type="submission" date="2019-08" db="EMBL/GenBank/DDBJ databases">
        <title>Whole genome of Aphis craccivora.</title>
        <authorList>
            <person name="Voronova N.V."/>
            <person name="Shulinski R.S."/>
            <person name="Bandarenka Y.V."/>
            <person name="Zhorov D.G."/>
            <person name="Warner D."/>
        </authorList>
    </citation>
    <scope>NUCLEOTIDE SEQUENCE [LARGE SCALE GENOMIC DNA]</scope>
    <source>
        <strain evidence="1">180601</strain>
        <tissue evidence="1">Whole Body</tissue>
    </source>
</reference>
<dbReference type="OrthoDB" id="6620304at2759"/>
<dbReference type="EMBL" id="VUJU01016980">
    <property type="protein sequence ID" value="KAF0685738.1"/>
    <property type="molecule type" value="Genomic_DNA"/>
</dbReference>
<gene>
    <name evidence="1" type="ORF">FWK35_00039255</name>
</gene>
<keyword evidence="2" id="KW-1185">Reference proteome</keyword>
<protein>
    <submittedName>
        <fullName evidence="1">Uncharacterized protein</fullName>
    </submittedName>
</protein>
<evidence type="ECO:0000313" key="2">
    <source>
        <dbReference type="Proteomes" id="UP000478052"/>
    </source>
</evidence>
<comment type="caution">
    <text evidence="1">The sequence shown here is derived from an EMBL/GenBank/DDBJ whole genome shotgun (WGS) entry which is preliminary data.</text>
</comment>
<sequence length="77" mass="9093">MGGPLIFCNYHKNLKYDIRTALYQLFKLEIPDDKMVNDLVFIKYSSITSVDVERSFSIKKNLLLEGRFYSKILNNLR</sequence>
<organism evidence="1 2">
    <name type="scientific">Aphis craccivora</name>
    <name type="common">Cowpea aphid</name>
    <dbReference type="NCBI Taxonomy" id="307492"/>
    <lineage>
        <taxon>Eukaryota</taxon>
        <taxon>Metazoa</taxon>
        <taxon>Ecdysozoa</taxon>
        <taxon>Arthropoda</taxon>
        <taxon>Hexapoda</taxon>
        <taxon>Insecta</taxon>
        <taxon>Pterygota</taxon>
        <taxon>Neoptera</taxon>
        <taxon>Paraneoptera</taxon>
        <taxon>Hemiptera</taxon>
        <taxon>Sternorrhyncha</taxon>
        <taxon>Aphidomorpha</taxon>
        <taxon>Aphidoidea</taxon>
        <taxon>Aphididae</taxon>
        <taxon>Aphidini</taxon>
        <taxon>Aphis</taxon>
        <taxon>Aphis</taxon>
    </lineage>
</organism>
<dbReference type="AlphaFoldDB" id="A0A6G0VI66"/>
<accession>A0A6G0VI66</accession>
<evidence type="ECO:0000313" key="1">
    <source>
        <dbReference type="EMBL" id="KAF0685738.1"/>
    </source>
</evidence>
<name>A0A6G0VI66_APHCR</name>